<accession>A0ABT1B184</accession>
<dbReference type="Proteomes" id="UP001206312">
    <property type="component" value="Unassembled WGS sequence"/>
</dbReference>
<evidence type="ECO:0000313" key="2">
    <source>
        <dbReference type="Proteomes" id="UP001206312"/>
    </source>
</evidence>
<dbReference type="InterPro" id="IPR021471">
    <property type="entry name" value="DUF3124"/>
</dbReference>
<dbReference type="PROSITE" id="PS51257">
    <property type="entry name" value="PROKAR_LIPOPROTEIN"/>
    <property type="match status" value="1"/>
</dbReference>
<gene>
    <name evidence="1" type="ORF">NG653_10805</name>
</gene>
<protein>
    <submittedName>
        <fullName evidence="1">DUF3124 domain-containing protein</fullName>
    </submittedName>
</protein>
<dbReference type="Pfam" id="PF11322">
    <property type="entry name" value="DUF3124"/>
    <property type="match status" value="1"/>
</dbReference>
<organism evidence="1 2">
    <name type="scientific">Robiginitalea marina</name>
    <dbReference type="NCBI Taxonomy" id="2954105"/>
    <lineage>
        <taxon>Bacteria</taxon>
        <taxon>Pseudomonadati</taxon>
        <taxon>Bacteroidota</taxon>
        <taxon>Flavobacteriia</taxon>
        <taxon>Flavobacteriales</taxon>
        <taxon>Flavobacteriaceae</taxon>
        <taxon>Robiginitalea</taxon>
    </lineage>
</organism>
<sequence>MKSLFIFLLLGFLAYSCNDEGTLSSTNPVNWENRRATATLPDSLERGTTYLSVYSQVYSLTEHRTHDLTVTVSMRNTSLSDTLFLQKAAYFNTHGAPIRTYFDRTIFVAPMETVEIVIEETDREGGTGANFIFDWAVLPGVPEPLFEAIMISTSGQQGLSFTTQGRRIK</sequence>
<dbReference type="EMBL" id="JAMXIB010000008">
    <property type="protein sequence ID" value="MCO5725348.1"/>
    <property type="molecule type" value="Genomic_DNA"/>
</dbReference>
<keyword evidence="2" id="KW-1185">Reference proteome</keyword>
<name>A0ABT1B184_9FLAO</name>
<dbReference type="RefSeq" id="WP_252741718.1">
    <property type="nucleotide sequence ID" value="NZ_JAMXIB010000008.1"/>
</dbReference>
<evidence type="ECO:0000313" key="1">
    <source>
        <dbReference type="EMBL" id="MCO5725348.1"/>
    </source>
</evidence>
<comment type="caution">
    <text evidence="1">The sequence shown here is derived from an EMBL/GenBank/DDBJ whole genome shotgun (WGS) entry which is preliminary data.</text>
</comment>
<reference evidence="1 2" key="1">
    <citation type="submission" date="2022-06" db="EMBL/GenBank/DDBJ databases">
        <authorList>
            <person name="Xuan X."/>
        </authorList>
    </citation>
    <scope>NUCLEOTIDE SEQUENCE [LARGE SCALE GENOMIC DNA]</scope>
    <source>
        <strain evidence="1 2">2V75</strain>
    </source>
</reference>
<proteinExistence type="predicted"/>